<dbReference type="EMBL" id="CP029287">
    <property type="protein sequence ID" value="AWR98656.1"/>
    <property type="molecule type" value="Genomic_DNA"/>
</dbReference>
<dbReference type="RefSeq" id="WP_110368797.1">
    <property type="nucleotide sequence ID" value="NZ_BBBA01000033.1"/>
</dbReference>
<dbReference type="KEGG" id="mhk:DFR87_01890"/>
<dbReference type="AlphaFoldDB" id="A0A2U9IRN1"/>
<protein>
    <submittedName>
        <fullName evidence="1">Uncharacterized protein</fullName>
    </submittedName>
</protein>
<sequence length="90" mass="10769">MNLQLRNEITLCKRFCIQFPEDFEPVYNYEKEWKNFIFISDIVDIILLDQNYRGHYQLQSLELANIGKSNKIEIRNLENAADKEMKAIVQ</sequence>
<proteinExistence type="predicted"/>
<organism evidence="1 2">
    <name type="scientific">Metallosphaera hakonensis JCM 8857 = DSM 7519</name>
    <dbReference type="NCBI Taxonomy" id="1293036"/>
    <lineage>
        <taxon>Archaea</taxon>
        <taxon>Thermoproteota</taxon>
        <taxon>Thermoprotei</taxon>
        <taxon>Sulfolobales</taxon>
        <taxon>Sulfolobaceae</taxon>
        <taxon>Metallosphaera</taxon>
    </lineage>
</organism>
<name>A0A2U9IRN1_9CREN</name>
<reference evidence="2" key="3">
    <citation type="submission" date="2020-03" db="EMBL/GenBank/DDBJ databases">
        <title>Sequencing and Assembly of Multiple Reported Metal-Biooxidizing Members of the Extremely Thermoacidophilic Archaeal Family Sulfolobaceae.</title>
        <authorList>
            <person name="Counts J.A."/>
            <person name="Kelly R.M."/>
        </authorList>
    </citation>
    <scope>NUCLEOTIDE SEQUENCE [LARGE SCALE GENOMIC DNA]</scope>
    <source>
        <strain evidence="2">HO1-1</strain>
    </source>
</reference>
<dbReference type="STRING" id="1293036.GCA_001315825_02653"/>
<evidence type="ECO:0000313" key="1">
    <source>
        <dbReference type="EMBL" id="AWR98656.1"/>
    </source>
</evidence>
<reference evidence="1 2" key="1">
    <citation type="submission" date="2018-05" db="EMBL/GenBank/DDBJ databases">
        <title>Complete Genome Sequences of Extremely Thermoacidophilic, Metal-Mobilizing Type-Strain Members of the Archaeal Family Sulfolobaceae: Acidianus brierleyi DSM-1651T, Acidianus sulfidivorans DSM-18786T, Metallosphaera hakonensis DSM-7519T, and Metallosphaera prunae DSM-10039T.</title>
        <authorList>
            <person name="Counts J.A."/>
            <person name="Kelly R.M."/>
        </authorList>
    </citation>
    <scope>NUCLEOTIDE SEQUENCE [LARGE SCALE GENOMIC DNA]</scope>
    <source>
        <strain evidence="1 2">HO1-1</strain>
    </source>
</reference>
<dbReference type="Proteomes" id="UP000247586">
    <property type="component" value="Chromosome"/>
</dbReference>
<evidence type="ECO:0000313" key="2">
    <source>
        <dbReference type="Proteomes" id="UP000247586"/>
    </source>
</evidence>
<keyword evidence="2" id="KW-1185">Reference proteome</keyword>
<gene>
    <name evidence="1" type="ORF">DFR87_01890</name>
</gene>
<accession>A0A2U9IRN1</accession>
<reference evidence="2" key="2">
    <citation type="submission" date="2020-03" db="EMBL/GenBank/DDBJ databases">
        <title>Complete Genome Sequences of Extremely Thermoacidophilic, Metal-Mobilizing Type-Strain Members of the Archaeal Family Sulfolobaceae: Acidianus brierleyi DSM-1651T, Acidianus sulfidivorans DSM-18786T, Metallosphaera hakonensis DSM-7519T, and Metallosphaera prunae DSM-10039T.</title>
        <authorList>
            <person name="Counts J.A."/>
            <person name="Kelly R.M."/>
        </authorList>
    </citation>
    <scope>NUCLEOTIDE SEQUENCE [LARGE SCALE GENOMIC DNA]</scope>
    <source>
        <strain evidence="2">HO1-1</strain>
    </source>
</reference>